<gene>
    <name evidence="1" type="ORF">S03H2_42607</name>
</gene>
<proteinExistence type="predicted"/>
<name>X1ICT6_9ZZZZ</name>
<dbReference type="AlphaFoldDB" id="X1ICT6"/>
<evidence type="ECO:0000313" key="1">
    <source>
        <dbReference type="EMBL" id="GAH63934.1"/>
    </source>
</evidence>
<protein>
    <submittedName>
        <fullName evidence="1">Uncharacterized protein</fullName>
    </submittedName>
</protein>
<sequence length="163" mass="19086">MSKHTIYHMLGQIAVTFASIEHRLTELLEYLLVEDCSLVKPYVLDRLSLNQCVQKTRAVAKLRLWGKDKTRSELKAVLDAIDAVRKERNWFIHGDWFSENLTDYSYSVTVLNYKPRLQPNGVWEYLEQNRVTKLKLKNLLAKTSSALDDLNTVHNKIRKLKLR</sequence>
<organism evidence="1">
    <name type="scientific">marine sediment metagenome</name>
    <dbReference type="NCBI Taxonomy" id="412755"/>
    <lineage>
        <taxon>unclassified sequences</taxon>
        <taxon>metagenomes</taxon>
        <taxon>ecological metagenomes</taxon>
    </lineage>
</organism>
<accession>X1ICT6</accession>
<dbReference type="EMBL" id="BARU01026534">
    <property type="protein sequence ID" value="GAH63934.1"/>
    <property type="molecule type" value="Genomic_DNA"/>
</dbReference>
<reference evidence="1" key="1">
    <citation type="journal article" date="2014" name="Front. Microbiol.">
        <title>High frequency of phylogenetically diverse reductive dehalogenase-homologous genes in deep subseafloor sedimentary metagenomes.</title>
        <authorList>
            <person name="Kawai M."/>
            <person name="Futagami T."/>
            <person name="Toyoda A."/>
            <person name="Takaki Y."/>
            <person name="Nishi S."/>
            <person name="Hori S."/>
            <person name="Arai W."/>
            <person name="Tsubouchi T."/>
            <person name="Morono Y."/>
            <person name="Uchiyama I."/>
            <person name="Ito T."/>
            <person name="Fujiyama A."/>
            <person name="Inagaki F."/>
            <person name="Takami H."/>
        </authorList>
    </citation>
    <scope>NUCLEOTIDE SEQUENCE</scope>
    <source>
        <strain evidence="1">Expedition CK06-06</strain>
    </source>
</reference>
<comment type="caution">
    <text evidence="1">The sequence shown here is derived from an EMBL/GenBank/DDBJ whole genome shotgun (WGS) entry which is preliminary data.</text>
</comment>